<dbReference type="EMBL" id="CP109109">
    <property type="protein sequence ID" value="WSC03258.1"/>
    <property type="molecule type" value="Genomic_DNA"/>
</dbReference>
<keyword evidence="2" id="KW-1185">Reference proteome</keyword>
<sequence>MARLLPWATEDGKRCLLSTDDTSGFLSRLADDMEAIQLDMGSEVLEHARKVLDDPKAARGELRYAGARLAECLTDALRVAESRGGRIPVADDCESKNDPPEAQAEASA</sequence>
<evidence type="ECO:0000313" key="2">
    <source>
        <dbReference type="Proteomes" id="UP001348369"/>
    </source>
</evidence>
<reference evidence="1" key="1">
    <citation type="submission" date="2022-10" db="EMBL/GenBank/DDBJ databases">
        <title>The complete genomes of actinobacterial strains from the NBC collection.</title>
        <authorList>
            <person name="Joergensen T.S."/>
            <person name="Alvarez Arevalo M."/>
            <person name="Sterndorff E.B."/>
            <person name="Faurdal D."/>
            <person name="Vuksanovic O."/>
            <person name="Mourched A.-S."/>
            <person name="Charusanti P."/>
            <person name="Shaw S."/>
            <person name="Blin K."/>
            <person name="Weber T."/>
        </authorList>
    </citation>
    <scope>NUCLEOTIDE SEQUENCE</scope>
    <source>
        <strain evidence="1">NBC 01771</strain>
    </source>
</reference>
<accession>A0ACD4ZYA3</accession>
<dbReference type="Proteomes" id="UP001348369">
    <property type="component" value="Chromosome"/>
</dbReference>
<gene>
    <name evidence="1" type="ORF">OG835_29785</name>
</gene>
<protein>
    <submittedName>
        <fullName evidence="1">Uncharacterized protein</fullName>
    </submittedName>
</protein>
<proteinExistence type="predicted"/>
<evidence type="ECO:0000313" key="1">
    <source>
        <dbReference type="EMBL" id="WSC03258.1"/>
    </source>
</evidence>
<organism evidence="1 2">
    <name type="scientific">Streptomyces scopuliridis</name>
    <dbReference type="NCBI Taxonomy" id="452529"/>
    <lineage>
        <taxon>Bacteria</taxon>
        <taxon>Bacillati</taxon>
        <taxon>Actinomycetota</taxon>
        <taxon>Actinomycetes</taxon>
        <taxon>Kitasatosporales</taxon>
        <taxon>Streptomycetaceae</taxon>
        <taxon>Streptomyces</taxon>
    </lineage>
</organism>
<name>A0ACD4ZYA3_9ACTN</name>